<evidence type="ECO:0000256" key="1">
    <source>
        <dbReference type="SAM" id="MobiDB-lite"/>
    </source>
</evidence>
<proteinExistence type="predicted"/>
<dbReference type="EMBL" id="QGKX02001290">
    <property type="protein sequence ID" value="KAF3540826.1"/>
    <property type="molecule type" value="Genomic_DNA"/>
</dbReference>
<organism evidence="2 3">
    <name type="scientific">Brassica cretica</name>
    <name type="common">Mustard</name>
    <dbReference type="NCBI Taxonomy" id="69181"/>
    <lineage>
        <taxon>Eukaryota</taxon>
        <taxon>Viridiplantae</taxon>
        <taxon>Streptophyta</taxon>
        <taxon>Embryophyta</taxon>
        <taxon>Tracheophyta</taxon>
        <taxon>Spermatophyta</taxon>
        <taxon>Magnoliopsida</taxon>
        <taxon>eudicotyledons</taxon>
        <taxon>Gunneridae</taxon>
        <taxon>Pentapetalae</taxon>
        <taxon>rosids</taxon>
        <taxon>malvids</taxon>
        <taxon>Brassicales</taxon>
        <taxon>Brassicaceae</taxon>
        <taxon>Brassiceae</taxon>
        <taxon>Brassica</taxon>
    </lineage>
</organism>
<name>A0A8S9QG85_BRACR</name>
<evidence type="ECO:0000313" key="2">
    <source>
        <dbReference type="EMBL" id="KAF3540826.1"/>
    </source>
</evidence>
<dbReference type="AlphaFoldDB" id="A0A8S9QG85"/>
<comment type="caution">
    <text evidence="2">The sequence shown here is derived from an EMBL/GenBank/DDBJ whole genome shotgun (WGS) entry which is preliminary data.</text>
</comment>
<sequence length="139" mass="14940">MSSSHGRRGPLSLGRINHLAWKPEAGSRPGGRDPDPGVGTRNLGVGTRNLEAGTRKLETSARSMGHQTPLSIVLRCTCGWSKRIHSLIGDISPGESAIILDPMQRRGRHASMGMCLVSSCTLDSVDLEVDNQKELPCKT</sequence>
<gene>
    <name evidence="2" type="ORF">F2Q69_00024241</name>
</gene>
<protein>
    <submittedName>
        <fullName evidence="2">Uncharacterized protein</fullName>
    </submittedName>
</protein>
<reference evidence="2" key="1">
    <citation type="submission" date="2019-12" db="EMBL/GenBank/DDBJ databases">
        <title>Genome sequencing and annotation of Brassica cretica.</title>
        <authorList>
            <person name="Studholme D.J."/>
            <person name="Sarris P."/>
        </authorList>
    </citation>
    <scope>NUCLEOTIDE SEQUENCE</scope>
    <source>
        <strain evidence="2">PFS-109/04</strain>
        <tissue evidence="2">Leaf</tissue>
    </source>
</reference>
<accession>A0A8S9QG85</accession>
<feature type="region of interest" description="Disordered" evidence="1">
    <location>
        <begin position="1"/>
        <end position="49"/>
    </location>
</feature>
<dbReference type="Proteomes" id="UP000712600">
    <property type="component" value="Unassembled WGS sequence"/>
</dbReference>
<evidence type="ECO:0000313" key="3">
    <source>
        <dbReference type="Proteomes" id="UP000712600"/>
    </source>
</evidence>